<sequence>MCQMRSMVFASPDQRRNQLMDKSLPFHVGFLKIKSYVQHCNSPKALIQNPAFQLSNFNWGCLTSQTAGVESQC</sequence>
<accession>A0A0E9Q7P5</accession>
<organism evidence="1">
    <name type="scientific">Anguilla anguilla</name>
    <name type="common">European freshwater eel</name>
    <name type="synonym">Muraena anguilla</name>
    <dbReference type="NCBI Taxonomy" id="7936"/>
    <lineage>
        <taxon>Eukaryota</taxon>
        <taxon>Metazoa</taxon>
        <taxon>Chordata</taxon>
        <taxon>Craniata</taxon>
        <taxon>Vertebrata</taxon>
        <taxon>Euteleostomi</taxon>
        <taxon>Actinopterygii</taxon>
        <taxon>Neopterygii</taxon>
        <taxon>Teleostei</taxon>
        <taxon>Anguilliformes</taxon>
        <taxon>Anguillidae</taxon>
        <taxon>Anguilla</taxon>
    </lineage>
</organism>
<proteinExistence type="predicted"/>
<protein>
    <submittedName>
        <fullName evidence="1">Uncharacterized protein</fullName>
    </submittedName>
</protein>
<evidence type="ECO:0000313" key="1">
    <source>
        <dbReference type="EMBL" id="JAH12557.1"/>
    </source>
</evidence>
<reference evidence="1" key="2">
    <citation type="journal article" date="2015" name="Fish Shellfish Immunol.">
        <title>Early steps in the European eel (Anguilla anguilla)-Vibrio vulnificus interaction in the gills: Role of the RtxA13 toxin.</title>
        <authorList>
            <person name="Callol A."/>
            <person name="Pajuelo D."/>
            <person name="Ebbesson L."/>
            <person name="Teles M."/>
            <person name="MacKenzie S."/>
            <person name="Amaro C."/>
        </authorList>
    </citation>
    <scope>NUCLEOTIDE SEQUENCE</scope>
</reference>
<dbReference type="EMBL" id="GBXM01096020">
    <property type="protein sequence ID" value="JAH12557.1"/>
    <property type="molecule type" value="Transcribed_RNA"/>
</dbReference>
<name>A0A0E9Q7P5_ANGAN</name>
<reference evidence="1" key="1">
    <citation type="submission" date="2014-11" db="EMBL/GenBank/DDBJ databases">
        <authorList>
            <person name="Amaro Gonzalez C."/>
        </authorList>
    </citation>
    <scope>NUCLEOTIDE SEQUENCE</scope>
</reference>
<dbReference type="AlphaFoldDB" id="A0A0E9Q7P5"/>